<evidence type="ECO:0000259" key="8">
    <source>
        <dbReference type="Pfam" id="PF20684"/>
    </source>
</evidence>
<dbReference type="PANTHER" id="PTHR33048">
    <property type="entry name" value="PTH11-LIKE INTEGRAL MEMBRANE PROTEIN (AFU_ORTHOLOGUE AFUA_5G11245)"/>
    <property type="match status" value="1"/>
</dbReference>
<evidence type="ECO:0000256" key="1">
    <source>
        <dbReference type="ARBA" id="ARBA00004141"/>
    </source>
</evidence>
<proteinExistence type="inferred from homology"/>
<evidence type="ECO:0000313" key="9">
    <source>
        <dbReference type="EMBL" id="EPE06997.1"/>
    </source>
</evidence>
<accession>S3C2J1</accession>
<feature type="region of interest" description="Disordered" evidence="6">
    <location>
        <begin position="425"/>
        <end position="503"/>
    </location>
</feature>
<dbReference type="HOGENOM" id="CLU_028200_0_4_1"/>
<feature type="transmembrane region" description="Helical" evidence="7">
    <location>
        <begin position="126"/>
        <end position="151"/>
    </location>
</feature>
<gene>
    <name evidence="9" type="ORF">F503_03424</name>
</gene>
<evidence type="ECO:0000256" key="7">
    <source>
        <dbReference type="SAM" id="Phobius"/>
    </source>
</evidence>
<evidence type="ECO:0000256" key="3">
    <source>
        <dbReference type="ARBA" id="ARBA00022989"/>
    </source>
</evidence>
<evidence type="ECO:0000256" key="4">
    <source>
        <dbReference type="ARBA" id="ARBA00023136"/>
    </source>
</evidence>
<evidence type="ECO:0000256" key="2">
    <source>
        <dbReference type="ARBA" id="ARBA00022692"/>
    </source>
</evidence>
<evidence type="ECO:0000256" key="6">
    <source>
        <dbReference type="SAM" id="MobiDB-lite"/>
    </source>
</evidence>
<dbReference type="OMA" id="HTIATIF"/>
<feature type="transmembrane region" description="Helical" evidence="7">
    <location>
        <begin position="285"/>
        <end position="306"/>
    </location>
</feature>
<feature type="transmembrane region" description="Helical" evidence="7">
    <location>
        <begin position="205"/>
        <end position="233"/>
    </location>
</feature>
<keyword evidence="10" id="KW-1185">Reference proteome</keyword>
<feature type="transmembrane region" description="Helical" evidence="7">
    <location>
        <begin position="245"/>
        <end position="265"/>
    </location>
</feature>
<keyword evidence="2 7" id="KW-0812">Transmembrane</keyword>
<comment type="subcellular location">
    <subcellularLocation>
        <location evidence="1">Membrane</location>
        <topology evidence="1">Multi-pass membrane protein</topology>
    </subcellularLocation>
</comment>
<dbReference type="GO" id="GO:0016020">
    <property type="term" value="C:membrane"/>
    <property type="evidence" value="ECO:0007669"/>
    <property type="project" value="UniProtKB-SubCell"/>
</dbReference>
<dbReference type="OrthoDB" id="5278984at2759"/>
<name>S3C2J1_OPHP1</name>
<feature type="region of interest" description="Disordered" evidence="6">
    <location>
        <begin position="320"/>
        <end position="350"/>
    </location>
</feature>
<dbReference type="InterPro" id="IPR052337">
    <property type="entry name" value="SAT4-like"/>
</dbReference>
<feature type="transmembrane region" description="Helical" evidence="7">
    <location>
        <begin position="47"/>
        <end position="69"/>
    </location>
</feature>
<dbReference type="AlphaFoldDB" id="S3C2J1"/>
<feature type="compositionally biased region" description="Polar residues" evidence="6">
    <location>
        <begin position="449"/>
        <end position="463"/>
    </location>
</feature>
<protein>
    <submittedName>
        <fullName evidence="9">Plasma membrane protein pth11</fullName>
    </submittedName>
</protein>
<feature type="transmembrane region" description="Helical" evidence="7">
    <location>
        <begin position="81"/>
        <end position="106"/>
    </location>
</feature>
<feature type="transmembrane region" description="Helical" evidence="7">
    <location>
        <begin position="163"/>
        <end position="185"/>
    </location>
</feature>
<sequence length="503" mass="54880">MAVPLSALREHAIVLSGLRERAIFSTDLTPAELSQFDFSDHSTLEPLIVAASAVCMALISSVVCLRLFVRHFYTGRFFLDDYLVVLASIFTVVVFSVVIAATKYGLGKHIWNLDLANIITELRVCIQLMFVANIFYSAAIAFTKLSIIASYMNIFAPRGLLKIVLQATACITIGLGVASIPATIFECIPVDGAWSVTDSNAKCYTFVNFLYASTAINVATDLILCIVPIPLFWRLQLPRRQKVMISGLFFLGGFACIASIIRLAYLHLLENPLDVTHDLVSSVMWSIAECTIGIVCVSLPPLRSLLAKILPSVFRSPQLSDKRSGPGAPANAAAAVAGHPADRSSKNMRVGTIGSNRLSDRFRHSVSTARGSNGFKSMQMSSKSTDIMVLSSLTTRHSHYSLKSDDVLNVPEKDQDYKDRLAKQLSMSPRKAGVSVHISAGHHDDDNHSSTIVNSLASDTPSRPYSPDARQQTRRTENDLEMGLVRPSPHGPLDPAWDGGEKQ</sequence>
<dbReference type="PANTHER" id="PTHR33048:SF131">
    <property type="entry name" value="INTEGRAL MEMBRANE PROTEIN"/>
    <property type="match status" value="1"/>
</dbReference>
<keyword evidence="3 7" id="KW-1133">Transmembrane helix</keyword>
<organism evidence="9 10">
    <name type="scientific">Ophiostoma piceae (strain UAMH 11346)</name>
    <name type="common">Sap stain fungus</name>
    <dbReference type="NCBI Taxonomy" id="1262450"/>
    <lineage>
        <taxon>Eukaryota</taxon>
        <taxon>Fungi</taxon>
        <taxon>Dikarya</taxon>
        <taxon>Ascomycota</taxon>
        <taxon>Pezizomycotina</taxon>
        <taxon>Sordariomycetes</taxon>
        <taxon>Sordariomycetidae</taxon>
        <taxon>Ophiostomatales</taxon>
        <taxon>Ophiostomataceae</taxon>
        <taxon>Ophiostoma</taxon>
    </lineage>
</organism>
<dbReference type="EMBL" id="KE148152">
    <property type="protein sequence ID" value="EPE06997.1"/>
    <property type="molecule type" value="Genomic_DNA"/>
</dbReference>
<feature type="compositionally biased region" description="Low complexity" evidence="6">
    <location>
        <begin position="325"/>
        <end position="339"/>
    </location>
</feature>
<dbReference type="VEuPathDB" id="FungiDB:F503_03424"/>
<dbReference type="STRING" id="1262450.S3C2J1"/>
<evidence type="ECO:0000313" key="10">
    <source>
        <dbReference type="Proteomes" id="UP000016923"/>
    </source>
</evidence>
<dbReference type="Pfam" id="PF20684">
    <property type="entry name" value="Fung_rhodopsin"/>
    <property type="match status" value="1"/>
</dbReference>
<dbReference type="Proteomes" id="UP000016923">
    <property type="component" value="Unassembled WGS sequence"/>
</dbReference>
<evidence type="ECO:0000256" key="5">
    <source>
        <dbReference type="ARBA" id="ARBA00038359"/>
    </source>
</evidence>
<comment type="similarity">
    <text evidence="5">Belongs to the SAT4 family.</text>
</comment>
<dbReference type="eggNOG" id="ENOG502SPUN">
    <property type="taxonomic scope" value="Eukaryota"/>
</dbReference>
<keyword evidence="4 7" id="KW-0472">Membrane</keyword>
<feature type="domain" description="Rhodopsin" evidence="8">
    <location>
        <begin position="65"/>
        <end position="307"/>
    </location>
</feature>
<reference evidence="9 10" key="1">
    <citation type="journal article" date="2013" name="BMC Genomics">
        <title>The genome and transcriptome of the pine saprophyte Ophiostoma piceae, and a comparison with the bark beetle-associated pine pathogen Grosmannia clavigera.</title>
        <authorList>
            <person name="Haridas S."/>
            <person name="Wang Y."/>
            <person name="Lim L."/>
            <person name="Massoumi Alamouti S."/>
            <person name="Jackman S."/>
            <person name="Docking R."/>
            <person name="Robertson G."/>
            <person name="Birol I."/>
            <person name="Bohlmann J."/>
            <person name="Breuil C."/>
        </authorList>
    </citation>
    <scope>NUCLEOTIDE SEQUENCE [LARGE SCALE GENOMIC DNA]</scope>
    <source>
        <strain evidence="9 10">UAMH 11346</strain>
    </source>
</reference>
<dbReference type="InterPro" id="IPR049326">
    <property type="entry name" value="Rhodopsin_dom_fungi"/>
</dbReference>